<comment type="similarity">
    <text evidence="7">Belongs to the binding-protein-dependent transport system permease family.</text>
</comment>
<comment type="subcellular location">
    <subcellularLocation>
        <location evidence="1 7">Cell membrane</location>
        <topology evidence="1 7">Multi-pass membrane protein</topology>
    </subcellularLocation>
</comment>
<proteinExistence type="inferred from homology"/>
<name>A0ABU6D963_9BACL</name>
<dbReference type="PANTHER" id="PTHR43744:SF9">
    <property type="entry name" value="POLYGALACTURONAN_RHAMNOGALACTURONAN TRANSPORT SYSTEM PERMEASE PROTEIN YTCP"/>
    <property type="match status" value="1"/>
</dbReference>
<dbReference type="EMBL" id="JAROBY010000016">
    <property type="protein sequence ID" value="MEB4794279.1"/>
    <property type="molecule type" value="Genomic_DNA"/>
</dbReference>
<keyword evidence="4 7" id="KW-0812">Transmembrane</keyword>
<keyword evidence="3" id="KW-1003">Cell membrane</keyword>
<evidence type="ECO:0000256" key="6">
    <source>
        <dbReference type="ARBA" id="ARBA00023136"/>
    </source>
</evidence>
<reference evidence="9 10" key="1">
    <citation type="submission" date="2023-03" db="EMBL/GenBank/DDBJ databases">
        <title>Bacillus Genome Sequencing.</title>
        <authorList>
            <person name="Dunlap C."/>
        </authorList>
    </citation>
    <scope>NUCLEOTIDE SEQUENCE [LARGE SCALE GENOMIC DNA]</scope>
    <source>
        <strain evidence="9 10">NRS-1351</strain>
    </source>
</reference>
<feature type="transmembrane region" description="Helical" evidence="7">
    <location>
        <begin position="12"/>
        <end position="34"/>
    </location>
</feature>
<comment type="caution">
    <text evidence="9">The sequence shown here is derived from an EMBL/GenBank/DDBJ whole genome shotgun (WGS) entry which is preliminary data.</text>
</comment>
<feature type="transmembrane region" description="Helical" evidence="7">
    <location>
        <begin position="108"/>
        <end position="130"/>
    </location>
</feature>
<feature type="transmembrane region" description="Helical" evidence="7">
    <location>
        <begin position="181"/>
        <end position="203"/>
    </location>
</feature>
<dbReference type="InterPro" id="IPR035906">
    <property type="entry name" value="MetI-like_sf"/>
</dbReference>
<evidence type="ECO:0000256" key="5">
    <source>
        <dbReference type="ARBA" id="ARBA00022989"/>
    </source>
</evidence>
<dbReference type="PROSITE" id="PS50928">
    <property type="entry name" value="ABC_TM1"/>
    <property type="match status" value="1"/>
</dbReference>
<sequence length="291" mass="32418">MSSTSGEKLFYTINYVVLFVIGMSCLLPLVHILAMSLSDKHALMSGVVSLWPVNLDFSGYEALFKETPILRSLANSFIITVVGTVLNISFTVLAAYPLSKRYFIGRKFYSFAIIFTMLFSAGLIPTYLLLKSLGLLNNYGALWLPGLVSVWNLMVLRSFFEALPEELEEASRIDGCSEWRLIIQIVLPLSIPVVAALSLFYGVSHWNAFMNVLIYINDASKLNLTVLVQQLIQNQTLMQEMANTQPEMAMKLTPEGMKAAGVIVMTLPMLIVYPFLQKYFVKGVMIGAVKG</sequence>
<gene>
    <name evidence="9" type="ORF">P5G65_10260</name>
</gene>
<organism evidence="9 10">
    <name type="scientific">Paenibacillus chondroitinus</name>
    <dbReference type="NCBI Taxonomy" id="59842"/>
    <lineage>
        <taxon>Bacteria</taxon>
        <taxon>Bacillati</taxon>
        <taxon>Bacillota</taxon>
        <taxon>Bacilli</taxon>
        <taxon>Bacillales</taxon>
        <taxon>Paenibacillaceae</taxon>
        <taxon>Paenibacillus</taxon>
    </lineage>
</organism>
<feature type="transmembrane region" description="Helical" evidence="7">
    <location>
        <begin position="256"/>
        <end position="276"/>
    </location>
</feature>
<evidence type="ECO:0000313" key="9">
    <source>
        <dbReference type="EMBL" id="MEB4794279.1"/>
    </source>
</evidence>
<keyword evidence="2 7" id="KW-0813">Transport</keyword>
<dbReference type="PANTHER" id="PTHR43744">
    <property type="entry name" value="ABC TRANSPORTER PERMEASE PROTEIN MG189-RELATED-RELATED"/>
    <property type="match status" value="1"/>
</dbReference>
<evidence type="ECO:0000313" key="10">
    <source>
        <dbReference type="Proteomes" id="UP001355653"/>
    </source>
</evidence>
<evidence type="ECO:0000259" key="8">
    <source>
        <dbReference type="PROSITE" id="PS50928"/>
    </source>
</evidence>
<feature type="transmembrane region" description="Helical" evidence="7">
    <location>
        <begin position="142"/>
        <end position="160"/>
    </location>
</feature>
<evidence type="ECO:0000256" key="2">
    <source>
        <dbReference type="ARBA" id="ARBA00022448"/>
    </source>
</evidence>
<keyword evidence="6 7" id="KW-0472">Membrane</keyword>
<keyword evidence="10" id="KW-1185">Reference proteome</keyword>
<dbReference type="SUPFAM" id="SSF161098">
    <property type="entry name" value="MetI-like"/>
    <property type="match status" value="1"/>
</dbReference>
<feature type="domain" description="ABC transmembrane type-1" evidence="8">
    <location>
        <begin position="73"/>
        <end position="276"/>
    </location>
</feature>
<protein>
    <submittedName>
        <fullName evidence="9">Carbohydrate ABC transporter permease</fullName>
    </submittedName>
</protein>
<evidence type="ECO:0000256" key="4">
    <source>
        <dbReference type="ARBA" id="ARBA00022692"/>
    </source>
</evidence>
<dbReference type="Gene3D" id="1.10.3720.10">
    <property type="entry name" value="MetI-like"/>
    <property type="match status" value="1"/>
</dbReference>
<dbReference type="Proteomes" id="UP001355653">
    <property type="component" value="Unassembled WGS sequence"/>
</dbReference>
<evidence type="ECO:0000256" key="3">
    <source>
        <dbReference type="ARBA" id="ARBA00022475"/>
    </source>
</evidence>
<evidence type="ECO:0000256" key="1">
    <source>
        <dbReference type="ARBA" id="ARBA00004651"/>
    </source>
</evidence>
<dbReference type="CDD" id="cd06261">
    <property type="entry name" value="TM_PBP2"/>
    <property type="match status" value="1"/>
</dbReference>
<dbReference type="RefSeq" id="WP_127449046.1">
    <property type="nucleotide sequence ID" value="NZ_JAROBY010000016.1"/>
</dbReference>
<accession>A0ABU6D963</accession>
<feature type="transmembrane region" description="Helical" evidence="7">
    <location>
        <begin position="73"/>
        <end position="96"/>
    </location>
</feature>
<keyword evidence="5 7" id="KW-1133">Transmembrane helix</keyword>
<dbReference type="InterPro" id="IPR000515">
    <property type="entry name" value="MetI-like"/>
</dbReference>
<dbReference type="Pfam" id="PF00528">
    <property type="entry name" value="BPD_transp_1"/>
    <property type="match status" value="1"/>
</dbReference>
<evidence type="ECO:0000256" key="7">
    <source>
        <dbReference type="RuleBase" id="RU363032"/>
    </source>
</evidence>